<organism evidence="6 7">
    <name type="scientific">Verminephrobacter eiseniae (strain EF01-2)</name>
    <dbReference type="NCBI Taxonomy" id="391735"/>
    <lineage>
        <taxon>Bacteria</taxon>
        <taxon>Pseudomonadati</taxon>
        <taxon>Pseudomonadota</taxon>
        <taxon>Betaproteobacteria</taxon>
        <taxon>Burkholderiales</taxon>
        <taxon>Comamonadaceae</taxon>
        <taxon>Verminephrobacter</taxon>
    </lineage>
</organism>
<dbReference type="SUPFAM" id="SSF53850">
    <property type="entry name" value="Periplasmic binding protein-like II"/>
    <property type="match status" value="1"/>
</dbReference>
<dbReference type="GeneID" id="76460951"/>
<dbReference type="InterPro" id="IPR050950">
    <property type="entry name" value="HTH-type_LysR_regulators"/>
</dbReference>
<dbReference type="Gene3D" id="3.40.190.290">
    <property type="match status" value="1"/>
</dbReference>
<dbReference type="InterPro" id="IPR036388">
    <property type="entry name" value="WH-like_DNA-bd_sf"/>
</dbReference>
<evidence type="ECO:0000259" key="5">
    <source>
        <dbReference type="PROSITE" id="PS50931"/>
    </source>
</evidence>
<feature type="domain" description="HTH lysR-type" evidence="5">
    <location>
        <begin position="1"/>
        <end position="62"/>
    </location>
</feature>
<dbReference type="PROSITE" id="PS50931">
    <property type="entry name" value="HTH_LYSR"/>
    <property type="match status" value="1"/>
</dbReference>
<sequence>MNLHFDLFDLKLFTYVAEASSLTRGADRACISLAAASTRIKQMEEAIGGKLLNRTAQGVNLTAAGSAVLYHAKRVMQQMEHLRCDMQDFGKGIKGHVRVFANTSSITEYLPEKLAGFLTRHPAVQVDLREYLSEEIVRLVADGSADIGILAGDVHTGQFDAWSFGRNQLVLALPAGHPLADAGAAAFVDTLGEQHVGLHHGSAIHRFLMRKAELAGQGYSPRIQVSSFEAICLMIEAGVGVGVLPASSARRLAKALRITIVPLTDHWAERELKIVTRSRELLPASARELLDHLAQPG</sequence>
<evidence type="ECO:0000256" key="1">
    <source>
        <dbReference type="ARBA" id="ARBA00009437"/>
    </source>
</evidence>
<dbReference type="CDD" id="cd08421">
    <property type="entry name" value="PBP2_LTTR_like_1"/>
    <property type="match status" value="1"/>
</dbReference>
<dbReference type="PANTHER" id="PTHR30419">
    <property type="entry name" value="HTH-TYPE TRANSCRIPTIONAL REGULATOR YBHD"/>
    <property type="match status" value="1"/>
</dbReference>
<dbReference type="InterPro" id="IPR000847">
    <property type="entry name" value="LysR_HTH_N"/>
</dbReference>
<name>A1WKH8_VEREI</name>
<dbReference type="KEGG" id="vei:Veis_2389"/>
<keyword evidence="7" id="KW-1185">Reference proteome</keyword>
<reference evidence="7" key="1">
    <citation type="submission" date="2006-12" db="EMBL/GenBank/DDBJ databases">
        <title>Complete sequence of chromosome 1 of Verminephrobacter eiseniae EF01-2.</title>
        <authorList>
            <person name="Copeland A."/>
            <person name="Lucas S."/>
            <person name="Lapidus A."/>
            <person name="Barry K."/>
            <person name="Detter J.C."/>
            <person name="Glavina del Rio T."/>
            <person name="Dalin E."/>
            <person name="Tice H."/>
            <person name="Pitluck S."/>
            <person name="Chertkov O."/>
            <person name="Brettin T."/>
            <person name="Bruce D."/>
            <person name="Han C."/>
            <person name="Tapia R."/>
            <person name="Gilna P."/>
            <person name="Schmutz J."/>
            <person name="Larimer F."/>
            <person name="Land M."/>
            <person name="Hauser L."/>
            <person name="Kyrpides N."/>
            <person name="Kim E."/>
            <person name="Stahl D."/>
            <person name="Richardson P."/>
        </authorList>
    </citation>
    <scope>NUCLEOTIDE SEQUENCE [LARGE SCALE GENOMIC DNA]</scope>
    <source>
        <strain evidence="7">EF01-2</strain>
    </source>
</reference>
<evidence type="ECO:0000313" key="7">
    <source>
        <dbReference type="Proteomes" id="UP000000374"/>
    </source>
</evidence>
<dbReference type="Proteomes" id="UP000000374">
    <property type="component" value="Chromosome"/>
</dbReference>
<keyword evidence="2" id="KW-0805">Transcription regulation</keyword>
<keyword evidence="4" id="KW-0804">Transcription</keyword>
<dbReference type="RefSeq" id="WP_011810138.1">
    <property type="nucleotide sequence ID" value="NC_008786.1"/>
</dbReference>
<dbReference type="InterPro" id="IPR036390">
    <property type="entry name" value="WH_DNA-bd_sf"/>
</dbReference>
<evidence type="ECO:0000313" key="6">
    <source>
        <dbReference type="EMBL" id="ABM58135.1"/>
    </source>
</evidence>
<dbReference type="Pfam" id="PF00126">
    <property type="entry name" value="HTH_1"/>
    <property type="match status" value="1"/>
</dbReference>
<evidence type="ECO:0000256" key="4">
    <source>
        <dbReference type="ARBA" id="ARBA00023163"/>
    </source>
</evidence>
<keyword evidence="3" id="KW-0238">DNA-binding</keyword>
<dbReference type="STRING" id="391735.Veis_2389"/>
<dbReference type="Pfam" id="PF03466">
    <property type="entry name" value="LysR_substrate"/>
    <property type="match status" value="1"/>
</dbReference>
<dbReference type="InterPro" id="IPR005119">
    <property type="entry name" value="LysR_subst-bd"/>
</dbReference>
<protein>
    <submittedName>
        <fullName evidence="6">Transcriptional regulator, LysR family</fullName>
    </submittedName>
</protein>
<dbReference type="AlphaFoldDB" id="A1WKH8"/>
<dbReference type="GO" id="GO:0003677">
    <property type="term" value="F:DNA binding"/>
    <property type="evidence" value="ECO:0007669"/>
    <property type="project" value="UniProtKB-KW"/>
</dbReference>
<gene>
    <name evidence="6" type="ordered locus">Veis_2389</name>
</gene>
<accession>A1WKH8</accession>
<dbReference type="EMBL" id="CP000542">
    <property type="protein sequence ID" value="ABM58135.1"/>
    <property type="molecule type" value="Genomic_DNA"/>
</dbReference>
<dbReference type="Gene3D" id="1.10.10.10">
    <property type="entry name" value="Winged helix-like DNA-binding domain superfamily/Winged helix DNA-binding domain"/>
    <property type="match status" value="1"/>
</dbReference>
<proteinExistence type="inferred from homology"/>
<dbReference type="GO" id="GO:0005829">
    <property type="term" value="C:cytosol"/>
    <property type="evidence" value="ECO:0007669"/>
    <property type="project" value="TreeGrafter"/>
</dbReference>
<evidence type="ECO:0000256" key="3">
    <source>
        <dbReference type="ARBA" id="ARBA00023125"/>
    </source>
</evidence>
<dbReference type="eggNOG" id="COG0583">
    <property type="taxonomic scope" value="Bacteria"/>
</dbReference>
<comment type="similarity">
    <text evidence="1">Belongs to the LysR transcriptional regulatory family.</text>
</comment>
<dbReference type="HOGENOM" id="CLU_039613_6_0_4"/>
<dbReference type="SUPFAM" id="SSF46785">
    <property type="entry name" value="Winged helix' DNA-binding domain"/>
    <property type="match status" value="1"/>
</dbReference>
<dbReference type="OrthoDB" id="9785974at2"/>
<dbReference type="GO" id="GO:0003700">
    <property type="term" value="F:DNA-binding transcription factor activity"/>
    <property type="evidence" value="ECO:0007669"/>
    <property type="project" value="InterPro"/>
</dbReference>
<dbReference type="PANTHER" id="PTHR30419:SF2">
    <property type="entry name" value="LYSR FAMILY TRANSCRIPTIONAL REGULATOR"/>
    <property type="match status" value="1"/>
</dbReference>
<evidence type="ECO:0000256" key="2">
    <source>
        <dbReference type="ARBA" id="ARBA00023015"/>
    </source>
</evidence>